<dbReference type="Proteomes" id="UP000011082">
    <property type="component" value="Unassembled WGS sequence"/>
</dbReference>
<feature type="region of interest" description="Disordered" evidence="1">
    <location>
        <begin position="207"/>
        <end position="227"/>
    </location>
</feature>
<organism evidence="2 3">
    <name type="scientific">Vittaforma corneae (strain ATCC 50505)</name>
    <name type="common">Microsporidian parasite</name>
    <name type="synonym">Nosema corneum</name>
    <dbReference type="NCBI Taxonomy" id="993615"/>
    <lineage>
        <taxon>Eukaryota</taxon>
        <taxon>Fungi</taxon>
        <taxon>Fungi incertae sedis</taxon>
        <taxon>Microsporidia</taxon>
        <taxon>Nosematidae</taxon>
        <taxon>Vittaforma</taxon>
    </lineage>
</organism>
<reference evidence="3" key="1">
    <citation type="submission" date="2011-05" db="EMBL/GenBank/DDBJ databases">
        <title>The genome sequence of Vittaforma corneae strain ATCC 50505.</title>
        <authorList>
            <consortium name="The Broad Institute Genome Sequencing Platform"/>
            <person name="Cuomo C."/>
            <person name="Didier E."/>
            <person name="Bowers L."/>
            <person name="Young S.K."/>
            <person name="Zeng Q."/>
            <person name="Gargeya S."/>
            <person name="Fitzgerald M."/>
            <person name="Haas B."/>
            <person name="Abouelleil A."/>
            <person name="Alvarado L."/>
            <person name="Arachchi H.M."/>
            <person name="Berlin A."/>
            <person name="Chapman S.B."/>
            <person name="Gearin G."/>
            <person name="Goldberg J."/>
            <person name="Griggs A."/>
            <person name="Gujja S."/>
            <person name="Hansen M."/>
            <person name="Heiman D."/>
            <person name="Howarth C."/>
            <person name="Larimer J."/>
            <person name="Lui A."/>
            <person name="MacDonald P.J.P."/>
            <person name="McCowen C."/>
            <person name="Montmayeur A."/>
            <person name="Murphy C."/>
            <person name="Neiman D."/>
            <person name="Pearson M."/>
            <person name="Priest M."/>
            <person name="Roberts A."/>
            <person name="Saif S."/>
            <person name="Shea T."/>
            <person name="Sisk P."/>
            <person name="Stolte C."/>
            <person name="Sykes S."/>
            <person name="Wortman J."/>
            <person name="Nusbaum C."/>
            <person name="Birren B."/>
        </authorList>
    </citation>
    <scope>NUCLEOTIDE SEQUENCE [LARGE SCALE GENOMIC DNA]</scope>
    <source>
        <strain evidence="3">ATCC 50505</strain>
    </source>
</reference>
<dbReference type="VEuPathDB" id="MicrosporidiaDB:VICG_01961"/>
<keyword evidence="3" id="KW-1185">Reference proteome</keyword>
<evidence type="ECO:0000256" key="1">
    <source>
        <dbReference type="SAM" id="MobiDB-lite"/>
    </source>
</evidence>
<dbReference type="AlphaFoldDB" id="L2GL29"/>
<dbReference type="EMBL" id="JH370152">
    <property type="protein sequence ID" value="ELA41002.1"/>
    <property type="molecule type" value="Genomic_DNA"/>
</dbReference>
<gene>
    <name evidence="2" type="ORF">VICG_01961</name>
</gene>
<sequence length="512" mass="57027">MLFTKNNSWLLMQLSSPTLKPLRFCYVQDIANLKKGILVITDGAYFIRSTFMSNSYSNMIRTYREDSLALKGSILMLRSYALVVAANGKIELNVEECIYMGEGSLSGETRDINSCVEEKNAFLTRNLRTVHPLQQSIVYSFINLKNEEKQAEFKDVNSTVLTKDGRCELANDQNAVKSSQHDGCIPKRKFAINMPDGDNIAKKAKAQRGAASKPRRKMNAASKQTSIKNSIDISRQASKELEKQAAAYIKNIRKGVVYKKPTIQIKSTSKNAELGFGSIKIDEIALSYLIKMNENAKISYIKKSTTSLCVCDGSVQSLALDRKADTRISLTRKPQRECLNLKYVASGSDINQTIGVEDPVKINISIRPGVLPPRNANSGMQQSWPAAVFEDSTPDYEGLSSILDSSVDMKHEEAANEPHKNCALHGRMAKPRQRQTDPSMFREPFSLLNTLNPGSSAALQEARDSRPISLEEKEVLKNSCVFAMDFLDPELADIGRSCIDFNIDEQERHAGK</sequence>
<protein>
    <submittedName>
        <fullName evidence="2">Uncharacterized protein</fullName>
    </submittedName>
</protein>
<dbReference type="RefSeq" id="XP_007605406.1">
    <property type="nucleotide sequence ID" value="XM_007605344.1"/>
</dbReference>
<proteinExistence type="predicted"/>
<evidence type="ECO:0000313" key="2">
    <source>
        <dbReference type="EMBL" id="ELA41002.1"/>
    </source>
</evidence>
<dbReference type="OrthoDB" id="10676037at2759"/>
<dbReference type="HOGENOM" id="CLU_532322_0_0_1"/>
<evidence type="ECO:0000313" key="3">
    <source>
        <dbReference type="Proteomes" id="UP000011082"/>
    </source>
</evidence>
<accession>L2GL29</accession>
<dbReference type="GeneID" id="19882671"/>
<dbReference type="InParanoid" id="L2GL29"/>
<name>L2GL29_VITCO</name>